<dbReference type="PANTHER" id="PTHR11092">
    <property type="entry name" value="SUGAR NUCLEOTIDE EPIMERASE RELATED"/>
    <property type="match status" value="1"/>
</dbReference>
<proteinExistence type="inferred from homology"/>
<dbReference type="InterPro" id="IPR013549">
    <property type="entry name" value="DUF1731"/>
</dbReference>
<feature type="domain" description="NAD-dependent epimerase/dehydratase" evidence="3">
    <location>
        <begin position="187"/>
        <end position="402"/>
    </location>
</feature>
<evidence type="ECO:0000259" key="3">
    <source>
        <dbReference type="Pfam" id="PF01370"/>
    </source>
</evidence>
<evidence type="ECO:0000313" key="5">
    <source>
        <dbReference type="EMBL" id="MEJ8854063.1"/>
    </source>
</evidence>
<evidence type="ECO:0000259" key="4">
    <source>
        <dbReference type="Pfam" id="PF08338"/>
    </source>
</evidence>
<sequence>MNAIFTLLFLQVLMGAFDNLWHHELEAKLPQRISARRELALHAAREAIYGVVFIGLAWFEWRGLFGFVLAALLLVEVAITLADFHEEDRTRRLSRFERGLHTVLTVGYGLFIGLFAPVLIDWSRSATALALTPHGWISWFFSASGFGVLAWSVRNALAVRRLNRLANACAASSALARQHGHLIAPAVLVTGATGFVGGALMAELRREGRRLIVLSRDGRQARASFGPDVWVVGSLDAIPSETRIDAIVNLAGARILGMPWTTGRRRELLASRVDVTAALVDLMRRLQQPPRVLVSASAVGYYGAAQPAAFEVLDENSPARPGQSQSDLCAAIEHEARRAEALKVRVVRMRFGVVLGRGDGAYPMLALSARLGLGAVLGNGCQPAPWIHQDDAVGLIRFAMAHDSLSGPVNAVAPDTPPQARFARSLAASFGRRVRLRMPAAPLRALVGEMSTILLDGQNAVPRAALAAGYAFRHPLLEGAFADLAAPQPGNATTTADSSTTAVTR</sequence>
<feature type="transmembrane region" description="Helical" evidence="2">
    <location>
        <begin position="64"/>
        <end position="82"/>
    </location>
</feature>
<evidence type="ECO:0000256" key="1">
    <source>
        <dbReference type="ARBA" id="ARBA00009353"/>
    </source>
</evidence>
<dbReference type="PANTHER" id="PTHR11092:SF0">
    <property type="entry name" value="EPIMERASE FAMILY PROTEIN SDR39U1"/>
    <property type="match status" value="1"/>
</dbReference>
<dbReference type="Pfam" id="PF01370">
    <property type="entry name" value="Epimerase"/>
    <property type="match status" value="1"/>
</dbReference>
<evidence type="ECO:0000313" key="6">
    <source>
        <dbReference type="Proteomes" id="UP001367030"/>
    </source>
</evidence>
<feature type="transmembrane region" description="Helical" evidence="2">
    <location>
        <begin position="134"/>
        <end position="153"/>
    </location>
</feature>
<keyword evidence="2" id="KW-0472">Membrane</keyword>
<dbReference type="NCBIfam" id="TIGR01777">
    <property type="entry name" value="yfcH"/>
    <property type="match status" value="1"/>
</dbReference>
<protein>
    <submittedName>
        <fullName evidence="5">TIGR01777 family oxidoreductase</fullName>
    </submittedName>
</protein>
<dbReference type="SUPFAM" id="SSF51735">
    <property type="entry name" value="NAD(P)-binding Rossmann-fold domains"/>
    <property type="match status" value="1"/>
</dbReference>
<comment type="similarity">
    <text evidence="1">Belongs to the NAD(P)-dependent epimerase/dehydratase family. SDR39U1 subfamily.</text>
</comment>
<dbReference type="Proteomes" id="UP001367030">
    <property type="component" value="Unassembled WGS sequence"/>
</dbReference>
<dbReference type="RefSeq" id="WP_340334153.1">
    <property type="nucleotide sequence ID" value="NZ_JBBKZS010000002.1"/>
</dbReference>
<name>A0ABU8X4U9_9BURK</name>
<dbReference type="Pfam" id="PF08338">
    <property type="entry name" value="DUF1731"/>
    <property type="match status" value="1"/>
</dbReference>
<dbReference type="EMBL" id="JBBKZS010000002">
    <property type="protein sequence ID" value="MEJ8854063.1"/>
    <property type="molecule type" value="Genomic_DNA"/>
</dbReference>
<accession>A0ABU8X4U9</accession>
<evidence type="ECO:0000256" key="2">
    <source>
        <dbReference type="SAM" id="Phobius"/>
    </source>
</evidence>
<gene>
    <name evidence="5" type="ORF">WKW79_05760</name>
</gene>
<comment type="caution">
    <text evidence="5">The sequence shown here is derived from an EMBL/GenBank/DDBJ whole genome shotgun (WGS) entry which is preliminary data.</text>
</comment>
<keyword evidence="2" id="KW-1133">Transmembrane helix</keyword>
<feature type="domain" description="DUF1731" evidence="4">
    <location>
        <begin position="438"/>
        <end position="484"/>
    </location>
</feature>
<keyword evidence="2" id="KW-0812">Transmembrane</keyword>
<dbReference type="InterPro" id="IPR036291">
    <property type="entry name" value="NAD(P)-bd_dom_sf"/>
</dbReference>
<keyword evidence="6" id="KW-1185">Reference proteome</keyword>
<dbReference type="InterPro" id="IPR001509">
    <property type="entry name" value="Epimerase_deHydtase"/>
</dbReference>
<reference evidence="5 6" key="1">
    <citation type="submission" date="2024-03" db="EMBL/GenBank/DDBJ databases">
        <title>Novel species of the genus Variovorax.</title>
        <authorList>
            <person name="Liu Q."/>
            <person name="Xin Y.-H."/>
        </authorList>
    </citation>
    <scope>NUCLEOTIDE SEQUENCE [LARGE SCALE GENOMIC DNA]</scope>
    <source>
        <strain evidence="5 6">KACC 18901</strain>
    </source>
</reference>
<dbReference type="Gene3D" id="3.40.50.720">
    <property type="entry name" value="NAD(P)-binding Rossmann-like Domain"/>
    <property type="match status" value="1"/>
</dbReference>
<organism evidence="5 6">
    <name type="scientific">Variovorax robiniae</name>
    <dbReference type="NCBI Taxonomy" id="1836199"/>
    <lineage>
        <taxon>Bacteria</taxon>
        <taxon>Pseudomonadati</taxon>
        <taxon>Pseudomonadota</taxon>
        <taxon>Betaproteobacteria</taxon>
        <taxon>Burkholderiales</taxon>
        <taxon>Comamonadaceae</taxon>
        <taxon>Variovorax</taxon>
    </lineage>
</organism>
<feature type="transmembrane region" description="Helical" evidence="2">
    <location>
        <begin position="102"/>
        <end position="122"/>
    </location>
</feature>
<feature type="transmembrane region" description="Helical" evidence="2">
    <location>
        <begin position="182"/>
        <end position="202"/>
    </location>
</feature>
<dbReference type="InterPro" id="IPR010099">
    <property type="entry name" value="SDR39U1"/>
</dbReference>